<accession>A0AAN9BZF7</accession>
<dbReference type="GO" id="GO:0048476">
    <property type="term" value="C:Holliday junction resolvase complex"/>
    <property type="evidence" value="ECO:0007669"/>
    <property type="project" value="InterPro"/>
</dbReference>
<evidence type="ECO:0000256" key="8">
    <source>
        <dbReference type="ARBA" id="ARBA00022842"/>
    </source>
</evidence>
<evidence type="ECO:0000256" key="12">
    <source>
        <dbReference type="ARBA" id="ARBA00023254"/>
    </source>
</evidence>
<keyword evidence="11" id="KW-0539">Nucleus</keyword>
<dbReference type="AlphaFoldDB" id="A0AAN9BZF7"/>
<protein>
    <recommendedName>
        <fullName evidence="15">ERCC4 domain-containing protein</fullName>
    </recommendedName>
</protein>
<keyword evidence="8" id="KW-0460">Magnesium</keyword>
<dbReference type="GO" id="GO:0031297">
    <property type="term" value="P:replication fork processing"/>
    <property type="evidence" value="ECO:0007669"/>
    <property type="project" value="TreeGrafter"/>
</dbReference>
<dbReference type="Proteomes" id="UP001374579">
    <property type="component" value="Unassembled WGS sequence"/>
</dbReference>
<keyword evidence="14" id="KW-1185">Reference proteome</keyword>
<keyword evidence="3" id="KW-0540">Nuclease</keyword>
<keyword evidence="5" id="KW-0255">Endonuclease</keyword>
<organism evidence="13 14">
    <name type="scientific">Littorina saxatilis</name>
    <dbReference type="NCBI Taxonomy" id="31220"/>
    <lineage>
        <taxon>Eukaryota</taxon>
        <taxon>Metazoa</taxon>
        <taxon>Spiralia</taxon>
        <taxon>Lophotrochozoa</taxon>
        <taxon>Mollusca</taxon>
        <taxon>Gastropoda</taxon>
        <taxon>Caenogastropoda</taxon>
        <taxon>Littorinimorpha</taxon>
        <taxon>Littorinoidea</taxon>
        <taxon>Littorinidae</taxon>
        <taxon>Littorina</taxon>
    </lineage>
</organism>
<evidence type="ECO:0000256" key="3">
    <source>
        <dbReference type="ARBA" id="ARBA00022722"/>
    </source>
</evidence>
<dbReference type="EMBL" id="JBAMIC010000002">
    <property type="protein sequence ID" value="KAK7112180.1"/>
    <property type="molecule type" value="Genomic_DNA"/>
</dbReference>
<evidence type="ECO:0000256" key="2">
    <source>
        <dbReference type="ARBA" id="ARBA00004123"/>
    </source>
</evidence>
<dbReference type="GO" id="GO:0008821">
    <property type="term" value="F:crossover junction DNA endonuclease activity"/>
    <property type="evidence" value="ECO:0007669"/>
    <property type="project" value="TreeGrafter"/>
</dbReference>
<keyword evidence="12" id="KW-0469">Meiosis</keyword>
<dbReference type="InterPro" id="IPR033310">
    <property type="entry name" value="Mms4/EME1/EME2"/>
</dbReference>
<evidence type="ECO:0000256" key="6">
    <source>
        <dbReference type="ARBA" id="ARBA00022763"/>
    </source>
</evidence>
<keyword evidence="7" id="KW-0378">Hydrolase</keyword>
<dbReference type="GO" id="GO:0031573">
    <property type="term" value="P:mitotic intra-S DNA damage checkpoint signaling"/>
    <property type="evidence" value="ECO:0007669"/>
    <property type="project" value="TreeGrafter"/>
</dbReference>
<comment type="cofactor">
    <cofactor evidence="1">
        <name>Mg(2+)</name>
        <dbReference type="ChEBI" id="CHEBI:18420"/>
    </cofactor>
</comment>
<dbReference type="GO" id="GO:0046872">
    <property type="term" value="F:metal ion binding"/>
    <property type="evidence" value="ECO:0007669"/>
    <property type="project" value="UniProtKB-KW"/>
</dbReference>
<name>A0AAN9BZF7_9CAEN</name>
<dbReference type="PANTHER" id="PTHR21077:SF5">
    <property type="entry name" value="CROSSOVER JUNCTION ENDONUCLEASE MMS4"/>
    <property type="match status" value="1"/>
</dbReference>
<dbReference type="Gene3D" id="1.10.150.670">
    <property type="entry name" value="Crossover junction endonuclease EME1, DNA-binding domain"/>
    <property type="match status" value="1"/>
</dbReference>
<dbReference type="PANTHER" id="PTHR21077">
    <property type="entry name" value="EME1 PROTEIN"/>
    <property type="match status" value="1"/>
</dbReference>
<dbReference type="GO" id="GO:0000712">
    <property type="term" value="P:resolution of meiotic recombination intermediates"/>
    <property type="evidence" value="ECO:0007669"/>
    <property type="project" value="TreeGrafter"/>
</dbReference>
<keyword evidence="10" id="KW-0234">DNA repair</keyword>
<keyword evidence="9" id="KW-0233">DNA recombination</keyword>
<evidence type="ECO:0000313" key="14">
    <source>
        <dbReference type="Proteomes" id="UP001374579"/>
    </source>
</evidence>
<proteinExistence type="predicted"/>
<dbReference type="GO" id="GO:0005634">
    <property type="term" value="C:nucleus"/>
    <property type="evidence" value="ECO:0007669"/>
    <property type="project" value="UniProtKB-SubCell"/>
</dbReference>
<dbReference type="Gene3D" id="3.40.50.10130">
    <property type="match status" value="1"/>
</dbReference>
<evidence type="ECO:0000256" key="5">
    <source>
        <dbReference type="ARBA" id="ARBA00022759"/>
    </source>
</evidence>
<evidence type="ECO:0000256" key="10">
    <source>
        <dbReference type="ARBA" id="ARBA00023204"/>
    </source>
</evidence>
<evidence type="ECO:0008006" key="15">
    <source>
        <dbReference type="Google" id="ProtNLM"/>
    </source>
</evidence>
<gene>
    <name evidence="13" type="ORF">V1264_011670</name>
</gene>
<dbReference type="Pfam" id="PF21292">
    <property type="entry name" value="EME1-MUS81_C"/>
    <property type="match status" value="1"/>
</dbReference>
<evidence type="ECO:0000313" key="13">
    <source>
        <dbReference type="EMBL" id="KAK7112180.1"/>
    </source>
</evidence>
<reference evidence="13 14" key="1">
    <citation type="submission" date="2024-02" db="EMBL/GenBank/DDBJ databases">
        <title>Chromosome-scale genome assembly of the rough periwinkle Littorina saxatilis.</title>
        <authorList>
            <person name="De Jode A."/>
            <person name="Faria R."/>
            <person name="Formenti G."/>
            <person name="Sims Y."/>
            <person name="Smith T.P."/>
            <person name="Tracey A."/>
            <person name="Wood J.M.D."/>
            <person name="Zagrodzka Z.B."/>
            <person name="Johannesson K."/>
            <person name="Butlin R.K."/>
            <person name="Leder E.H."/>
        </authorList>
    </citation>
    <scope>NUCLEOTIDE SEQUENCE [LARGE SCALE GENOMIC DNA]</scope>
    <source>
        <strain evidence="13">Snail1</strain>
        <tissue evidence="13">Muscle</tissue>
    </source>
</reference>
<comment type="caution">
    <text evidence="13">The sequence shown here is derived from an EMBL/GenBank/DDBJ whole genome shotgun (WGS) entry which is preliminary data.</text>
</comment>
<dbReference type="GO" id="GO:0006302">
    <property type="term" value="P:double-strand break repair"/>
    <property type="evidence" value="ECO:0007669"/>
    <property type="project" value="TreeGrafter"/>
</dbReference>
<evidence type="ECO:0000256" key="9">
    <source>
        <dbReference type="ARBA" id="ARBA00023172"/>
    </source>
</evidence>
<keyword evidence="6" id="KW-0227">DNA damage</keyword>
<dbReference type="InterPro" id="IPR042530">
    <property type="entry name" value="EME1/EME2_C"/>
</dbReference>
<evidence type="ECO:0000256" key="4">
    <source>
        <dbReference type="ARBA" id="ARBA00022723"/>
    </source>
</evidence>
<comment type="subcellular location">
    <subcellularLocation>
        <location evidence="2">Nucleus</location>
    </subcellularLocation>
</comment>
<evidence type="ECO:0000256" key="11">
    <source>
        <dbReference type="ARBA" id="ARBA00023242"/>
    </source>
</evidence>
<evidence type="ECO:0000256" key="7">
    <source>
        <dbReference type="ARBA" id="ARBA00022801"/>
    </source>
</evidence>
<evidence type="ECO:0000256" key="1">
    <source>
        <dbReference type="ARBA" id="ARBA00001946"/>
    </source>
</evidence>
<keyword evidence="4" id="KW-0479">Metal-binding</keyword>
<sequence>MAANKAKKQTSVLEACVDTQIINTPGVGASVIQMCESVGVRCTTRDQLIAGTVTWQLSFNATEVAAARIEEMDDVLAIIPVDQFVAMVNSQAQQSVGETFGQTLTEYVRSLQHIYSGKRLSATVNGLEKYFSDQKLEAKRKHREEVTGQKAKAVRKVQHVDGPSVSRFQVEEAIVVTQLETGCCCRLADAAQEVAELVKCYTKAVMEKPNKKDRFDSAFSFLEEGGAGVKADKTGAGLLKVWKLQLQQLHNLGPDMAAAIAAEFPSPLALKQAYSNYPNPADAWKVTENIVVRRGAGALETGRRVGQQLSRRIHTLMTSTDSNQIVK</sequence>